<dbReference type="PANTHER" id="PTHR12558:SF13">
    <property type="entry name" value="CELL DIVISION CYCLE PROTEIN 27 HOMOLOG"/>
    <property type="match status" value="1"/>
</dbReference>
<dbReference type="InterPro" id="IPR019734">
    <property type="entry name" value="TPR_rpt"/>
</dbReference>
<accession>A0ABV8RCW0</accession>
<dbReference type="Gene3D" id="1.25.40.10">
    <property type="entry name" value="Tetratricopeptide repeat domain"/>
    <property type="match status" value="2"/>
</dbReference>
<dbReference type="Pfam" id="PF13432">
    <property type="entry name" value="TPR_16"/>
    <property type="match status" value="2"/>
</dbReference>
<dbReference type="PANTHER" id="PTHR12558">
    <property type="entry name" value="CELL DIVISION CYCLE 16,23,27"/>
    <property type="match status" value="1"/>
</dbReference>
<dbReference type="RefSeq" id="WP_381420654.1">
    <property type="nucleotide sequence ID" value="NZ_JBHSDH010000007.1"/>
</dbReference>
<keyword evidence="2" id="KW-1185">Reference proteome</keyword>
<evidence type="ECO:0000313" key="2">
    <source>
        <dbReference type="Proteomes" id="UP001595887"/>
    </source>
</evidence>
<name>A0ABV8RCW0_9SPHN</name>
<gene>
    <name evidence="1" type="ORF">ACFOWX_01350</name>
</gene>
<protein>
    <submittedName>
        <fullName evidence="1">Tetratricopeptide repeat protein</fullName>
    </submittedName>
</protein>
<reference evidence="2" key="1">
    <citation type="journal article" date="2019" name="Int. J. Syst. Evol. Microbiol.">
        <title>The Global Catalogue of Microorganisms (GCM) 10K type strain sequencing project: providing services to taxonomists for standard genome sequencing and annotation.</title>
        <authorList>
            <consortium name="The Broad Institute Genomics Platform"/>
            <consortium name="The Broad Institute Genome Sequencing Center for Infectious Disease"/>
            <person name="Wu L."/>
            <person name="Ma J."/>
        </authorList>
    </citation>
    <scope>NUCLEOTIDE SEQUENCE [LARGE SCALE GENOMIC DNA]</scope>
    <source>
        <strain evidence="2">CECT 8531</strain>
    </source>
</reference>
<dbReference type="InterPro" id="IPR011990">
    <property type="entry name" value="TPR-like_helical_dom_sf"/>
</dbReference>
<dbReference type="Proteomes" id="UP001595887">
    <property type="component" value="Unassembled WGS sequence"/>
</dbReference>
<sequence>MSSSQRSSERPADDGQGAPSEAALHFAQLLGFLELDPENIPLLKDAIAAALSVSDFDNFDLLLSRHNKLAEPTNPIRNLEGIAALRRQRFDEAISIFERLRSDGEDVPAVRFNLAWIAALQMRHEDVLSLTDEAVIAGIPRAAALRVQALHHLGQFDEALAAGQKMAEIHPHDNYLLGAMSVAAMDVDDYELAKYYASKATGGSDALTTQGLVSLYENGALEANGLFDRALAEHPDAPRAWLGKGLCFLAEGDVDAAIPCLQKGAEIFEDHLGSWIALGWTHFIRKDLAEARKSFDIALSHDDNFAETHGGLAVLDVAEGHLDSAKRRAEIAIRLDRQCFGGMLANVMLAEARGNPELAKKIADRAMNTSMGVDGKTLAEAMIGLGVKGDARH</sequence>
<dbReference type="EMBL" id="JBHSDH010000007">
    <property type="protein sequence ID" value="MFC4291053.1"/>
    <property type="molecule type" value="Genomic_DNA"/>
</dbReference>
<comment type="caution">
    <text evidence="1">The sequence shown here is derived from an EMBL/GenBank/DDBJ whole genome shotgun (WGS) entry which is preliminary data.</text>
</comment>
<dbReference type="SUPFAM" id="SSF48452">
    <property type="entry name" value="TPR-like"/>
    <property type="match status" value="1"/>
</dbReference>
<dbReference type="SMART" id="SM00028">
    <property type="entry name" value="TPR"/>
    <property type="match status" value="4"/>
</dbReference>
<evidence type="ECO:0000313" key="1">
    <source>
        <dbReference type="EMBL" id="MFC4291053.1"/>
    </source>
</evidence>
<proteinExistence type="predicted"/>
<organism evidence="1 2">
    <name type="scientific">Sphingorhabdus arenilitoris</name>
    <dbReference type="NCBI Taxonomy" id="1490041"/>
    <lineage>
        <taxon>Bacteria</taxon>
        <taxon>Pseudomonadati</taxon>
        <taxon>Pseudomonadota</taxon>
        <taxon>Alphaproteobacteria</taxon>
        <taxon>Sphingomonadales</taxon>
        <taxon>Sphingomonadaceae</taxon>
        <taxon>Sphingorhabdus</taxon>
    </lineage>
</organism>